<dbReference type="EMBL" id="CM018051">
    <property type="protein sequence ID" value="KAA8517163.1"/>
    <property type="molecule type" value="Genomic_DNA"/>
</dbReference>
<feature type="compositionally biased region" description="Polar residues" evidence="2">
    <location>
        <begin position="356"/>
        <end position="383"/>
    </location>
</feature>
<feature type="region of interest" description="Disordered" evidence="2">
    <location>
        <begin position="933"/>
        <end position="983"/>
    </location>
</feature>
<evidence type="ECO:0000256" key="1">
    <source>
        <dbReference type="SAM" id="Coils"/>
    </source>
</evidence>
<dbReference type="Gene3D" id="1.25.40.10">
    <property type="entry name" value="Tetratricopeptide repeat domain"/>
    <property type="match status" value="2"/>
</dbReference>
<protein>
    <recommendedName>
        <fullName evidence="3">J domain-containing protein</fullName>
    </recommendedName>
</protein>
<dbReference type="InterPro" id="IPR001623">
    <property type="entry name" value="DnaJ_domain"/>
</dbReference>
<dbReference type="SUPFAM" id="SSF46565">
    <property type="entry name" value="Chaperone J-domain"/>
    <property type="match status" value="1"/>
</dbReference>
<evidence type="ECO:0000313" key="4">
    <source>
        <dbReference type="EMBL" id="KAA8517163.1"/>
    </source>
</evidence>
<sequence>MKSNKKALGSSTGNSGTTSCDQINNSNFEGPRSGNTVHKTEKVYLKTSDKNTSVFIDIKDTACSFDGGLDKSYNGPRDQLNDDVKLNKASFPSFFSSFGLGFDATSMGRVENKDKFGFTSMPNSRTPNLDMSCSFRVNLFPGLNQKLEFSARSGSIRGRTSKKRGNSRHAILVQQSGQDHVSKEGSSQQNPESPACYSPMDFSPYQYNNCAPSGGSSRVSTHVKDEDLATAREGDDVNDGDKTCRELNEKGSENPSERLFGADNPSEEFVSGAETECTNTKTEQVSFNCGADVPETGADVGSNTKSECKTQFCFASGLEDTSKRDFTFSASSAQDNSSAAKLQYRKKYRMKVGRGSNCTTPSQKVKLASSSVQSSPQAGTSSHLKVAQDKKRDISNSQSAGENKYKTDEQDAKQESASAAAQEACQKWRIRGNLAYKNGDLFKAEEFYTKGVNSILNRNTSGCCLEPLVLCYSNRAATRMSLGRMREALGDCTMAAALDTNFLKVQMRAANCHLALGEVEDAIQYFSKCLESGREVCLDRRIIIEAADGLQKAQRVAECTNQCTELLQQRTSGAATIALGIIAEVLPISSYSEKLLEMKGEALFMLRKYEEVIQLCEQTLDFAEKNFVVEDVENDLADGDGSKYKNSFIRMWRWHLMSKSKFHLGRLEMALNLLEKQELLRSTKYSMTQRSTIPLTVTVRELLHHKNAGNKAFQMGRHMEAVEHYTAAISSSVESHPFAAICFCNRAAAHQALGQIADAIADCSLAIALDGNYSKAVSRRATLHETIRDYEQAASDLQRLISVLEKQSQEKVQQFGTPEGSIGSSVKELRQAHLRLSLVEEMAKKRTSLDLCLILGIKASDTASEIKKAYRKAALRHHPDKAGQFLVRSESRDDGQLWKEIAVEVHKAADRLFKMIGEAYAVLSDPTKRSEYDLEEELRKAPESNGSSASRRTDFYSSPFESSDKRQYWQESQKTHGNSHSQW</sequence>
<dbReference type="InterPro" id="IPR036869">
    <property type="entry name" value="J_dom_sf"/>
</dbReference>
<accession>A0A5J4ZEW2</accession>
<feature type="compositionally biased region" description="Basic and acidic residues" evidence="2">
    <location>
        <begin position="933"/>
        <end position="942"/>
    </location>
</feature>
<keyword evidence="1" id="KW-0175">Coiled coil</keyword>
<dbReference type="Proteomes" id="UP000325577">
    <property type="component" value="Linkage Group LG8"/>
</dbReference>
<name>A0A5J4ZEW2_9ASTE</name>
<dbReference type="InterPro" id="IPR019734">
    <property type="entry name" value="TPR_rpt"/>
</dbReference>
<dbReference type="InterPro" id="IPR011990">
    <property type="entry name" value="TPR-like_helical_dom_sf"/>
</dbReference>
<dbReference type="PRINTS" id="PR00625">
    <property type="entry name" value="JDOMAIN"/>
</dbReference>
<dbReference type="SMART" id="SM00271">
    <property type="entry name" value="DnaJ"/>
    <property type="match status" value="1"/>
</dbReference>
<reference evidence="4 5" key="1">
    <citation type="submission" date="2019-09" db="EMBL/GenBank/DDBJ databases">
        <title>A chromosome-level genome assembly of the Chinese tupelo Nyssa sinensis.</title>
        <authorList>
            <person name="Yang X."/>
            <person name="Kang M."/>
            <person name="Yang Y."/>
            <person name="Xiong H."/>
            <person name="Wang M."/>
            <person name="Zhang Z."/>
            <person name="Wang Z."/>
            <person name="Wu H."/>
            <person name="Ma T."/>
            <person name="Liu J."/>
            <person name="Xi Z."/>
        </authorList>
    </citation>
    <scope>NUCLEOTIDE SEQUENCE [LARGE SCALE GENOMIC DNA]</scope>
    <source>
        <strain evidence="4">J267</strain>
        <tissue evidence="4">Leaf</tissue>
    </source>
</reference>
<dbReference type="SMART" id="SM00028">
    <property type="entry name" value="TPR"/>
    <property type="match status" value="7"/>
</dbReference>
<feature type="domain" description="J" evidence="3">
    <location>
        <begin position="850"/>
        <end position="936"/>
    </location>
</feature>
<evidence type="ECO:0000256" key="2">
    <source>
        <dbReference type="SAM" id="MobiDB-lite"/>
    </source>
</evidence>
<feature type="region of interest" description="Disordered" evidence="2">
    <location>
        <begin position="1"/>
        <end position="35"/>
    </location>
</feature>
<feature type="region of interest" description="Disordered" evidence="2">
    <location>
        <begin position="352"/>
        <end position="418"/>
    </location>
</feature>
<dbReference type="Pfam" id="PF00226">
    <property type="entry name" value="DnaJ"/>
    <property type="match status" value="1"/>
</dbReference>
<feature type="coiled-coil region" evidence="1">
    <location>
        <begin position="780"/>
        <end position="810"/>
    </location>
</feature>
<dbReference type="PANTHER" id="PTHR45181">
    <property type="entry name" value="HEAT SHOCK PROTEIN DNAJ WITH TETRATRICOPEPTIDE REPEAT-CONTAINING PROTEIN"/>
    <property type="match status" value="1"/>
</dbReference>
<gene>
    <name evidence="4" type="ORF">F0562_017456</name>
</gene>
<dbReference type="AlphaFoldDB" id="A0A5J4ZEW2"/>
<evidence type="ECO:0000313" key="5">
    <source>
        <dbReference type="Proteomes" id="UP000325577"/>
    </source>
</evidence>
<feature type="compositionally biased region" description="Low complexity" evidence="2">
    <location>
        <begin position="9"/>
        <end position="19"/>
    </location>
</feature>
<organism evidence="4 5">
    <name type="scientific">Nyssa sinensis</name>
    <dbReference type="NCBI Taxonomy" id="561372"/>
    <lineage>
        <taxon>Eukaryota</taxon>
        <taxon>Viridiplantae</taxon>
        <taxon>Streptophyta</taxon>
        <taxon>Embryophyta</taxon>
        <taxon>Tracheophyta</taxon>
        <taxon>Spermatophyta</taxon>
        <taxon>Magnoliopsida</taxon>
        <taxon>eudicotyledons</taxon>
        <taxon>Gunneridae</taxon>
        <taxon>Pentapetalae</taxon>
        <taxon>asterids</taxon>
        <taxon>Cornales</taxon>
        <taxon>Nyssaceae</taxon>
        <taxon>Nyssa</taxon>
    </lineage>
</organism>
<dbReference type="SUPFAM" id="SSF48452">
    <property type="entry name" value="TPR-like"/>
    <property type="match status" value="2"/>
</dbReference>
<feature type="compositionally biased region" description="Polar residues" evidence="2">
    <location>
        <begin position="969"/>
        <end position="983"/>
    </location>
</feature>
<proteinExistence type="predicted"/>
<feature type="compositionally biased region" description="Polar residues" evidence="2">
    <location>
        <begin position="174"/>
        <end position="192"/>
    </location>
</feature>
<dbReference type="Gene3D" id="1.10.287.110">
    <property type="entry name" value="DnaJ domain"/>
    <property type="match status" value="1"/>
</dbReference>
<dbReference type="PROSITE" id="PS50076">
    <property type="entry name" value="DNAJ_2"/>
    <property type="match status" value="1"/>
</dbReference>
<dbReference type="CDD" id="cd06257">
    <property type="entry name" value="DnaJ"/>
    <property type="match status" value="1"/>
</dbReference>
<dbReference type="PROSITE" id="PS00636">
    <property type="entry name" value="DNAJ_1"/>
    <property type="match status" value="1"/>
</dbReference>
<feature type="region of interest" description="Disordered" evidence="2">
    <location>
        <begin position="174"/>
        <end position="198"/>
    </location>
</feature>
<dbReference type="InterPro" id="IPR018253">
    <property type="entry name" value="DnaJ_domain_CS"/>
</dbReference>
<keyword evidence="5" id="KW-1185">Reference proteome</keyword>
<dbReference type="OrthoDB" id="10250354at2759"/>
<dbReference type="Pfam" id="PF13181">
    <property type="entry name" value="TPR_8"/>
    <property type="match status" value="1"/>
</dbReference>
<dbReference type="PANTHER" id="PTHR45181:SF8">
    <property type="entry name" value="HEAT SHOCK PROTEIN DNAJ WITH TETRATRICOPEPTIDE REPEAT-CONTAINING PROTEIN"/>
    <property type="match status" value="1"/>
</dbReference>
<evidence type="ECO:0000259" key="3">
    <source>
        <dbReference type="PROSITE" id="PS50076"/>
    </source>
</evidence>
<feature type="compositionally biased region" description="Polar residues" evidence="2">
    <location>
        <begin position="20"/>
        <end position="35"/>
    </location>
</feature>
<feature type="compositionally biased region" description="Polar residues" evidence="2">
    <location>
        <begin position="944"/>
        <end position="961"/>
    </location>
</feature>
<feature type="compositionally biased region" description="Basic and acidic residues" evidence="2">
    <location>
        <begin position="403"/>
        <end position="414"/>
    </location>
</feature>
<dbReference type="PROSITE" id="PS51257">
    <property type="entry name" value="PROKAR_LIPOPROTEIN"/>
    <property type="match status" value="1"/>
</dbReference>